<dbReference type="SUPFAM" id="SSF103473">
    <property type="entry name" value="MFS general substrate transporter"/>
    <property type="match status" value="1"/>
</dbReference>
<feature type="transmembrane region" description="Helical" evidence="7">
    <location>
        <begin position="173"/>
        <end position="195"/>
    </location>
</feature>
<keyword evidence="2" id="KW-0813">Transport</keyword>
<feature type="region of interest" description="Disordered" evidence="6">
    <location>
        <begin position="271"/>
        <end position="302"/>
    </location>
</feature>
<dbReference type="Proteomes" id="UP000230002">
    <property type="component" value="Unassembled WGS sequence"/>
</dbReference>
<keyword evidence="9" id="KW-1185">Reference proteome</keyword>
<gene>
    <name evidence="8" type="ORF">GSI_07515</name>
</gene>
<dbReference type="PANTHER" id="PTHR43791:SF22">
    <property type="entry name" value="TRANSPORTER, PUTATIVE (AFU_ORTHOLOGUE AFUA_6G11320)-RELATED"/>
    <property type="match status" value="1"/>
</dbReference>
<feature type="transmembrane region" description="Helical" evidence="7">
    <location>
        <begin position="240"/>
        <end position="261"/>
    </location>
</feature>
<dbReference type="Pfam" id="PF07690">
    <property type="entry name" value="MFS_1"/>
    <property type="match status" value="1"/>
</dbReference>
<dbReference type="InterPro" id="IPR036259">
    <property type="entry name" value="MFS_trans_sf"/>
</dbReference>
<dbReference type="InterPro" id="IPR011701">
    <property type="entry name" value="MFS"/>
</dbReference>
<dbReference type="EMBL" id="AYKW01000015">
    <property type="protein sequence ID" value="PIL30331.1"/>
    <property type="molecule type" value="Genomic_DNA"/>
</dbReference>
<comment type="subcellular location">
    <subcellularLocation>
        <location evidence="1">Membrane</location>
        <topology evidence="1">Multi-pass membrane protein</topology>
    </subcellularLocation>
</comment>
<evidence type="ECO:0000256" key="2">
    <source>
        <dbReference type="ARBA" id="ARBA00022448"/>
    </source>
</evidence>
<evidence type="ECO:0000256" key="4">
    <source>
        <dbReference type="ARBA" id="ARBA00022989"/>
    </source>
</evidence>
<feature type="compositionally biased region" description="Basic and acidic residues" evidence="6">
    <location>
        <begin position="271"/>
        <end position="283"/>
    </location>
</feature>
<evidence type="ECO:0000256" key="3">
    <source>
        <dbReference type="ARBA" id="ARBA00022692"/>
    </source>
</evidence>
<feature type="transmembrane region" description="Helical" evidence="7">
    <location>
        <begin position="117"/>
        <end position="135"/>
    </location>
</feature>
<dbReference type="OrthoDB" id="2962993at2759"/>
<dbReference type="FunFam" id="1.20.1250.20:FF:000068">
    <property type="entry name" value="MFS general substrate transporter"/>
    <property type="match status" value="1"/>
</dbReference>
<feature type="transmembrane region" description="Helical" evidence="7">
    <location>
        <begin position="207"/>
        <end position="228"/>
    </location>
</feature>
<proteinExistence type="predicted"/>
<dbReference type="Gene3D" id="1.20.1250.20">
    <property type="entry name" value="MFS general substrate transporter like domains"/>
    <property type="match status" value="2"/>
</dbReference>
<feature type="transmembrane region" description="Helical" evidence="7">
    <location>
        <begin position="144"/>
        <end position="161"/>
    </location>
</feature>
<evidence type="ECO:0000313" key="8">
    <source>
        <dbReference type="EMBL" id="PIL30331.1"/>
    </source>
</evidence>
<keyword evidence="4 7" id="KW-1133">Transmembrane helix</keyword>
<keyword evidence="3 7" id="KW-0812">Transmembrane</keyword>
<evidence type="ECO:0000313" key="9">
    <source>
        <dbReference type="Proteomes" id="UP000230002"/>
    </source>
</evidence>
<dbReference type="GO" id="GO:0016020">
    <property type="term" value="C:membrane"/>
    <property type="evidence" value="ECO:0007669"/>
    <property type="project" value="UniProtKB-SubCell"/>
</dbReference>
<name>A0A2G8S996_9APHY</name>
<sequence length="302" mass="32790">MRGVGGLNGWRWIFIIEGLLTVIVSLLAYRFISNYPDTAAFLTPSERTHVHARLAASTDAARPEPFAWPAVARALADPTSWLYCLAFHTLSLPLYTFSLFLPTIIADLGFTAARSQLLTVPPYALATALTVLVAWQSERAARRAPFVIASALVGVVGYAILLGNADPTGRPGVSYAGTFFAAGGIYPATALALSWPADNVRGQTRRATVNAMQISVGNLGAVIGTQLYRPATSPRYVLGHSFALAYLAGNVVVTIALWWVLSRENKRRDEQAEKAGALEHGTEEKDEVEWEGGEDPNWRYNI</sequence>
<evidence type="ECO:0000256" key="5">
    <source>
        <dbReference type="ARBA" id="ARBA00023136"/>
    </source>
</evidence>
<feature type="transmembrane region" description="Helical" evidence="7">
    <location>
        <begin position="12"/>
        <end position="32"/>
    </location>
</feature>
<accession>A0A2G8S996</accession>
<reference evidence="8 9" key="1">
    <citation type="journal article" date="2015" name="Sci. Rep.">
        <title>Chromosome-level genome map provides insights into diverse defense mechanisms in the medicinal fungus Ganoderma sinense.</title>
        <authorList>
            <person name="Zhu Y."/>
            <person name="Xu J."/>
            <person name="Sun C."/>
            <person name="Zhou S."/>
            <person name="Xu H."/>
            <person name="Nelson D.R."/>
            <person name="Qian J."/>
            <person name="Song J."/>
            <person name="Luo H."/>
            <person name="Xiang L."/>
            <person name="Li Y."/>
            <person name="Xu Z."/>
            <person name="Ji A."/>
            <person name="Wang L."/>
            <person name="Lu S."/>
            <person name="Hayward A."/>
            <person name="Sun W."/>
            <person name="Li X."/>
            <person name="Schwartz D.C."/>
            <person name="Wang Y."/>
            <person name="Chen S."/>
        </authorList>
    </citation>
    <scope>NUCLEOTIDE SEQUENCE [LARGE SCALE GENOMIC DNA]</scope>
    <source>
        <strain evidence="8 9">ZZ0214-1</strain>
    </source>
</reference>
<protein>
    <submittedName>
        <fullName evidence="8">MFS general substrate transporter</fullName>
    </submittedName>
</protein>
<dbReference type="PANTHER" id="PTHR43791">
    <property type="entry name" value="PERMEASE-RELATED"/>
    <property type="match status" value="1"/>
</dbReference>
<evidence type="ECO:0000256" key="7">
    <source>
        <dbReference type="SAM" id="Phobius"/>
    </source>
</evidence>
<dbReference type="STRING" id="1077348.A0A2G8S996"/>
<organism evidence="8 9">
    <name type="scientific">Ganoderma sinense ZZ0214-1</name>
    <dbReference type="NCBI Taxonomy" id="1077348"/>
    <lineage>
        <taxon>Eukaryota</taxon>
        <taxon>Fungi</taxon>
        <taxon>Dikarya</taxon>
        <taxon>Basidiomycota</taxon>
        <taxon>Agaricomycotina</taxon>
        <taxon>Agaricomycetes</taxon>
        <taxon>Polyporales</taxon>
        <taxon>Polyporaceae</taxon>
        <taxon>Ganoderma</taxon>
    </lineage>
</organism>
<keyword evidence="5 7" id="KW-0472">Membrane</keyword>
<evidence type="ECO:0000256" key="6">
    <source>
        <dbReference type="SAM" id="MobiDB-lite"/>
    </source>
</evidence>
<dbReference type="AlphaFoldDB" id="A0A2G8S996"/>
<feature type="compositionally biased region" description="Acidic residues" evidence="6">
    <location>
        <begin position="284"/>
        <end position="294"/>
    </location>
</feature>
<feature type="transmembrane region" description="Helical" evidence="7">
    <location>
        <begin position="81"/>
        <end position="105"/>
    </location>
</feature>
<evidence type="ECO:0000256" key="1">
    <source>
        <dbReference type="ARBA" id="ARBA00004141"/>
    </source>
</evidence>
<comment type="caution">
    <text evidence="8">The sequence shown here is derived from an EMBL/GenBank/DDBJ whole genome shotgun (WGS) entry which is preliminary data.</text>
</comment>
<dbReference type="GO" id="GO:0022857">
    <property type="term" value="F:transmembrane transporter activity"/>
    <property type="evidence" value="ECO:0007669"/>
    <property type="project" value="InterPro"/>
</dbReference>